<reference evidence="7" key="1">
    <citation type="submission" date="2020-05" db="EMBL/GenBank/DDBJ databases">
        <authorList>
            <person name="Chiriac C."/>
            <person name="Salcher M."/>
            <person name="Ghai R."/>
            <person name="Kavagutti S V."/>
        </authorList>
    </citation>
    <scope>NUCLEOTIDE SEQUENCE</scope>
</reference>
<keyword evidence="3 6" id="KW-0812">Transmembrane</keyword>
<accession>A0A6J6GD42</accession>
<protein>
    <submittedName>
        <fullName evidence="7">Unannotated protein</fullName>
    </submittedName>
</protein>
<evidence type="ECO:0000256" key="6">
    <source>
        <dbReference type="SAM" id="Phobius"/>
    </source>
</evidence>
<proteinExistence type="predicted"/>
<sequence>MTLTSHDPIPASNLDGAVEDYSRDKVYVLTALFLAAVTVVEILTYAYPDFPIWADNLVIPVLMILMAVKFFTVLYIFMHLKFDKPLLTWVFYAGLVLAVLVYMAVLSTFRIWWPESHG</sequence>
<dbReference type="InterPro" id="IPR005171">
    <property type="entry name" value="Cyt_c_oxidase_su4_prok"/>
</dbReference>
<gene>
    <name evidence="7" type="ORF">UFOPK1835_00267</name>
</gene>
<keyword evidence="5 6" id="KW-0472">Membrane</keyword>
<keyword evidence="2" id="KW-1003">Cell membrane</keyword>
<evidence type="ECO:0000313" key="7">
    <source>
        <dbReference type="EMBL" id="CAB4599202.1"/>
    </source>
</evidence>
<evidence type="ECO:0000256" key="2">
    <source>
        <dbReference type="ARBA" id="ARBA00022475"/>
    </source>
</evidence>
<dbReference type="GO" id="GO:0005886">
    <property type="term" value="C:plasma membrane"/>
    <property type="evidence" value="ECO:0007669"/>
    <property type="project" value="UniProtKB-SubCell"/>
</dbReference>
<dbReference type="AlphaFoldDB" id="A0A6J6GD42"/>
<evidence type="ECO:0000256" key="5">
    <source>
        <dbReference type="ARBA" id="ARBA00023136"/>
    </source>
</evidence>
<dbReference type="EMBL" id="CAEZUP010000006">
    <property type="protein sequence ID" value="CAB4599202.1"/>
    <property type="molecule type" value="Genomic_DNA"/>
</dbReference>
<feature type="transmembrane region" description="Helical" evidence="6">
    <location>
        <begin position="57"/>
        <end position="77"/>
    </location>
</feature>
<dbReference type="Pfam" id="PF03626">
    <property type="entry name" value="COX4_pro"/>
    <property type="match status" value="1"/>
</dbReference>
<evidence type="ECO:0000256" key="4">
    <source>
        <dbReference type="ARBA" id="ARBA00022989"/>
    </source>
</evidence>
<feature type="transmembrane region" description="Helical" evidence="6">
    <location>
        <begin position="26"/>
        <end position="45"/>
    </location>
</feature>
<evidence type="ECO:0000256" key="1">
    <source>
        <dbReference type="ARBA" id="ARBA00004651"/>
    </source>
</evidence>
<comment type="subcellular location">
    <subcellularLocation>
        <location evidence="1">Cell membrane</location>
        <topology evidence="1">Multi-pass membrane protein</topology>
    </subcellularLocation>
</comment>
<organism evidence="7">
    <name type="scientific">freshwater metagenome</name>
    <dbReference type="NCBI Taxonomy" id="449393"/>
    <lineage>
        <taxon>unclassified sequences</taxon>
        <taxon>metagenomes</taxon>
        <taxon>ecological metagenomes</taxon>
    </lineage>
</organism>
<keyword evidence="4 6" id="KW-1133">Transmembrane helix</keyword>
<evidence type="ECO:0000256" key="3">
    <source>
        <dbReference type="ARBA" id="ARBA00022692"/>
    </source>
</evidence>
<feature type="transmembrane region" description="Helical" evidence="6">
    <location>
        <begin position="89"/>
        <end position="113"/>
    </location>
</feature>
<name>A0A6J6GD42_9ZZZZ</name>